<keyword evidence="5" id="KW-1185">Reference proteome</keyword>
<gene>
    <name evidence="4" type="ORF">BHAP_1293</name>
</gene>
<keyword evidence="2" id="KW-0812">Transmembrane</keyword>
<proteinExistence type="predicted"/>
<organism evidence="4 5">
    <name type="scientific">Bifidobacterium hapali</name>
    <dbReference type="NCBI Taxonomy" id="1630172"/>
    <lineage>
        <taxon>Bacteria</taxon>
        <taxon>Bacillati</taxon>
        <taxon>Actinomycetota</taxon>
        <taxon>Actinomycetes</taxon>
        <taxon>Bifidobacteriales</taxon>
        <taxon>Bifidobacteriaceae</taxon>
        <taxon>Bifidobacterium</taxon>
    </lineage>
</organism>
<dbReference type="EMBL" id="MWWY01000025">
    <property type="protein sequence ID" value="OZG64126.1"/>
    <property type="molecule type" value="Genomic_DNA"/>
</dbReference>
<keyword evidence="2" id="KW-0472">Membrane</keyword>
<evidence type="ECO:0000256" key="1">
    <source>
        <dbReference type="SAM" id="MobiDB-lite"/>
    </source>
</evidence>
<feature type="domain" description="CAAX prenyl protease 2/Lysostaphin resistance protein A-like" evidence="3">
    <location>
        <begin position="201"/>
        <end position="294"/>
    </location>
</feature>
<dbReference type="RefSeq" id="WP_094729911.1">
    <property type="nucleotide sequence ID" value="NZ_MWWY01000025.1"/>
</dbReference>
<dbReference type="AlphaFoldDB" id="A0A261FZF3"/>
<feature type="transmembrane region" description="Helical" evidence="2">
    <location>
        <begin position="329"/>
        <end position="350"/>
    </location>
</feature>
<dbReference type="GO" id="GO:0080120">
    <property type="term" value="P:CAAX-box protein maturation"/>
    <property type="evidence" value="ECO:0007669"/>
    <property type="project" value="UniProtKB-ARBA"/>
</dbReference>
<comment type="caution">
    <text evidence="4">The sequence shown here is derived from an EMBL/GenBank/DDBJ whole genome shotgun (WGS) entry which is preliminary data.</text>
</comment>
<evidence type="ECO:0000313" key="5">
    <source>
        <dbReference type="Proteomes" id="UP000216074"/>
    </source>
</evidence>
<name>A0A261FZF3_9BIFI</name>
<accession>A0A261FZF3</accession>
<feature type="transmembrane region" description="Helical" evidence="2">
    <location>
        <begin position="232"/>
        <end position="252"/>
    </location>
</feature>
<dbReference type="Pfam" id="PF02517">
    <property type="entry name" value="Rce1-like"/>
    <property type="match status" value="1"/>
</dbReference>
<dbReference type="InterPro" id="IPR003675">
    <property type="entry name" value="Rce1/LyrA-like_dom"/>
</dbReference>
<reference evidence="4 5" key="1">
    <citation type="journal article" date="2017" name="BMC Genomics">
        <title>Comparative genomic and phylogenomic analyses of the Bifidobacteriaceae family.</title>
        <authorList>
            <person name="Lugli G.A."/>
            <person name="Milani C."/>
            <person name="Turroni F."/>
            <person name="Duranti S."/>
            <person name="Mancabelli L."/>
            <person name="Mangifesta M."/>
            <person name="Ferrario C."/>
            <person name="Modesto M."/>
            <person name="Mattarelli P."/>
            <person name="Jiri K."/>
            <person name="van Sinderen D."/>
            <person name="Ventura M."/>
        </authorList>
    </citation>
    <scope>NUCLEOTIDE SEQUENCE [LARGE SCALE GENOMIC DNA]</scope>
    <source>
        <strain evidence="4 5">DSM 100202</strain>
    </source>
</reference>
<dbReference type="PANTHER" id="PTHR39430">
    <property type="entry name" value="MEMBRANE-ASSOCIATED PROTEASE-RELATED"/>
    <property type="match status" value="1"/>
</dbReference>
<feature type="transmembrane region" description="Helical" evidence="2">
    <location>
        <begin position="127"/>
        <end position="146"/>
    </location>
</feature>
<keyword evidence="2" id="KW-1133">Transmembrane helix</keyword>
<dbReference type="Proteomes" id="UP000216074">
    <property type="component" value="Unassembled WGS sequence"/>
</dbReference>
<evidence type="ECO:0000313" key="4">
    <source>
        <dbReference type="EMBL" id="OZG64126.1"/>
    </source>
</evidence>
<evidence type="ECO:0000259" key="3">
    <source>
        <dbReference type="Pfam" id="PF02517"/>
    </source>
</evidence>
<sequence length="373" mass="40462">MGNSTPSPYVSSPPMTSPSPTDTASSSSQRTNIQRLHRILLGQPVSIRTYDLLTDDHPYRWFDKREQLQFKAWLRGLSFVGLLTAGMLVLGFVGAIIAGFAFAPSVLDESWISALNEGSRLSPTSPPMVISSVAQLLATIIAYMVVVKVMEQRRHPLELAPSRMFDVVRGIIAALVCISVSIGIIALLGGYRIVGFDATYSPWIDLLVMGLVAGISEELMMRGILLRLIEEWLGSWGAVVISALVFGLMHLSNADGTLWGGIAIAIEAGLLFGAIYLATRSLWWCIGFHFMWNIAEGPIYGSVVSGNGAQRSWLVAQWSGPEWLTGGTFGLEASIVPVILLGGLAIALLIHLHMTGRMIEPAFIRKRKLGVTA</sequence>
<dbReference type="OrthoDB" id="193898at2"/>
<protein>
    <submittedName>
        <fullName evidence="4">Abortive infection protein</fullName>
    </submittedName>
</protein>
<evidence type="ECO:0000256" key="2">
    <source>
        <dbReference type="SAM" id="Phobius"/>
    </source>
</evidence>
<dbReference type="PANTHER" id="PTHR39430:SF1">
    <property type="entry name" value="PROTEASE"/>
    <property type="match status" value="1"/>
</dbReference>
<dbReference type="GO" id="GO:0004175">
    <property type="term" value="F:endopeptidase activity"/>
    <property type="evidence" value="ECO:0007669"/>
    <property type="project" value="UniProtKB-ARBA"/>
</dbReference>
<feature type="compositionally biased region" description="Low complexity" evidence="1">
    <location>
        <begin position="1"/>
        <end position="28"/>
    </location>
</feature>
<feature type="transmembrane region" description="Helical" evidence="2">
    <location>
        <begin position="290"/>
        <end position="309"/>
    </location>
</feature>
<feature type="transmembrane region" description="Helical" evidence="2">
    <location>
        <begin position="258"/>
        <end position="278"/>
    </location>
</feature>
<feature type="transmembrane region" description="Helical" evidence="2">
    <location>
        <begin position="167"/>
        <end position="194"/>
    </location>
</feature>
<feature type="region of interest" description="Disordered" evidence="1">
    <location>
        <begin position="1"/>
        <end position="29"/>
    </location>
</feature>
<feature type="transmembrane region" description="Helical" evidence="2">
    <location>
        <begin position="200"/>
        <end position="220"/>
    </location>
</feature>
<feature type="transmembrane region" description="Helical" evidence="2">
    <location>
        <begin position="79"/>
        <end position="107"/>
    </location>
</feature>